<dbReference type="EMBL" id="JACSPN010000008">
    <property type="protein sequence ID" value="MBE7700284.1"/>
    <property type="molecule type" value="Genomic_DNA"/>
</dbReference>
<reference evidence="1 2" key="1">
    <citation type="submission" date="2020-08" db="EMBL/GenBank/DDBJ databases">
        <title>A Genomic Blueprint of the Chicken Gut Microbiome.</title>
        <authorList>
            <person name="Gilroy R."/>
            <person name="Ravi A."/>
            <person name="Getino M."/>
            <person name="Pursley I."/>
            <person name="Horton D.L."/>
            <person name="Alikhan N.-F."/>
            <person name="Baker D."/>
            <person name="Gharbi K."/>
            <person name="Hall N."/>
            <person name="Watson M."/>
            <person name="Adriaenssens E.M."/>
            <person name="Foster-Nyarko E."/>
            <person name="Jarju S."/>
            <person name="Secka A."/>
            <person name="Antonio M."/>
            <person name="Oren A."/>
            <person name="Chaudhuri R."/>
            <person name="La Ragione R.M."/>
            <person name="Hildebrand F."/>
            <person name="Pallen M.J."/>
        </authorList>
    </citation>
    <scope>NUCLEOTIDE SEQUENCE [LARGE SCALE GENOMIC DNA]</scope>
    <source>
        <strain evidence="1 2">Sa1BUA8</strain>
    </source>
</reference>
<accession>A0A9D5YZQ4</accession>
<keyword evidence="2" id="KW-1185">Reference proteome</keyword>
<dbReference type="RefSeq" id="WP_193719566.1">
    <property type="nucleotide sequence ID" value="NZ_JACSPN010000008.1"/>
</dbReference>
<protein>
    <submittedName>
        <fullName evidence="1">Uncharacterized protein</fullName>
    </submittedName>
</protein>
<dbReference type="Proteomes" id="UP000822993">
    <property type="component" value="Unassembled WGS sequence"/>
</dbReference>
<dbReference type="AlphaFoldDB" id="A0A9D5YZQ4"/>
<evidence type="ECO:0000313" key="2">
    <source>
        <dbReference type="Proteomes" id="UP000822993"/>
    </source>
</evidence>
<comment type="caution">
    <text evidence="1">The sequence shown here is derived from an EMBL/GenBank/DDBJ whole genome shotgun (WGS) entry which is preliminary data.</text>
</comment>
<evidence type="ECO:0000313" key="1">
    <source>
        <dbReference type="EMBL" id="MBE7700284.1"/>
    </source>
</evidence>
<sequence length="103" mass="11528">MPFIRAIRTMPLDPDGDGVCAVGPQVEHLVAVLHSVTTTGPTTATSVVAVHRRIRSGERFRTFDERNHHQADVVARTDHHGRRTLSTAVDGRTSDHLWRLPRF</sequence>
<organism evidence="1 2">
    <name type="scientific">Oerskovia douganii</name>
    <dbReference type="NCBI Taxonomy" id="2762210"/>
    <lineage>
        <taxon>Bacteria</taxon>
        <taxon>Bacillati</taxon>
        <taxon>Actinomycetota</taxon>
        <taxon>Actinomycetes</taxon>
        <taxon>Micrococcales</taxon>
        <taxon>Cellulomonadaceae</taxon>
        <taxon>Oerskovia</taxon>
    </lineage>
</organism>
<gene>
    <name evidence="1" type="ORF">H9623_08205</name>
</gene>
<name>A0A9D5YZQ4_9CELL</name>
<proteinExistence type="predicted"/>